<evidence type="ECO:0000259" key="1">
    <source>
        <dbReference type="PROSITE" id="PS51833"/>
    </source>
</evidence>
<dbReference type="GO" id="GO:0016301">
    <property type="term" value="F:kinase activity"/>
    <property type="evidence" value="ECO:0007669"/>
    <property type="project" value="UniProtKB-KW"/>
</dbReference>
<evidence type="ECO:0000313" key="2">
    <source>
        <dbReference type="EMBL" id="RDH83956.1"/>
    </source>
</evidence>
<dbReference type="PROSITE" id="PS51833">
    <property type="entry name" value="HDOD"/>
    <property type="match status" value="1"/>
</dbReference>
<dbReference type="Proteomes" id="UP000254266">
    <property type="component" value="Unassembled WGS sequence"/>
</dbReference>
<evidence type="ECO:0000313" key="3">
    <source>
        <dbReference type="Proteomes" id="UP000254266"/>
    </source>
</evidence>
<dbReference type="SUPFAM" id="SSF109604">
    <property type="entry name" value="HD-domain/PDEase-like"/>
    <property type="match status" value="1"/>
</dbReference>
<keyword evidence="2" id="KW-0418">Kinase</keyword>
<keyword evidence="2" id="KW-0808">Transferase</keyword>
<keyword evidence="3" id="KW-1185">Reference proteome</keyword>
<dbReference type="PANTHER" id="PTHR33525:SF3">
    <property type="entry name" value="RIBONUCLEASE Y"/>
    <property type="match status" value="1"/>
</dbReference>
<dbReference type="Gene3D" id="1.10.3210.10">
    <property type="entry name" value="Hypothetical protein af1432"/>
    <property type="match status" value="1"/>
</dbReference>
<sequence>MNEQSQHVLQQLFKAVETDQIKLPTLPEVALKIREAVEKDSQSAADIAMLLAQDTSLSARLLQLANSPIYRARTEIDSLQMAVTRLGVRIVKDLVVMLAIKQAFKARDHAIEKQFKEIWQTSVDVAAVCRVLAKTQNNLDIEHAMLAGLIHNIGSLPIIELADRQPSLFGNNRNIKEITAEIQGELGQKILSFWNFPQSLIDVAGNWNDFSRTHDSKADYVDLVQAGILHTQHTPANAPDNWSDIPAIKALGLDPSIRSLDESVQVELEQTRNSLMQV</sequence>
<feature type="domain" description="HDOD" evidence="1">
    <location>
        <begin position="23"/>
        <end position="210"/>
    </location>
</feature>
<dbReference type="InterPro" id="IPR013976">
    <property type="entry name" value="HDOD"/>
</dbReference>
<protein>
    <submittedName>
        <fullName evidence="2">Histidine kinase</fullName>
    </submittedName>
</protein>
<dbReference type="PANTHER" id="PTHR33525">
    <property type="match status" value="1"/>
</dbReference>
<dbReference type="AlphaFoldDB" id="A0A370DIG2"/>
<gene>
    <name evidence="2" type="ORF">DIZ80_07425</name>
</gene>
<dbReference type="EMBL" id="QFXC01000008">
    <property type="protein sequence ID" value="RDH83956.1"/>
    <property type="molecule type" value="Genomic_DNA"/>
</dbReference>
<dbReference type="Pfam" id="PF08668">
    <property type="entry name" value="HDOD"/>
    <property type="match status" value="1"/>
</dbReference>
<dbReference type="InterPro" id="IPR052340">
    <property type="entry name" value="RNase_Y/CdgJ"/>
</dbReference>
<comment type="caution">
    <text evidence="2">The sequence shown here is derived from an EMBL/GenBank/DDBJ whole genome shotgun (WGS) entry which is preliminary data.</text>
</comment>
<name>A0A370DIG2_9GAMM</name>
<proteinExistence type="predicted"/>
<reference evidence="2 3" key="1">
    <citation type="journal article" date="2018" name="ISME J.">
        <title>Endosymbiont genomes yield clues of tubeworm success.</title>
        <authorList>
            <person name="Li Y."/>
            <person name="Liles M.R."/>
            <person name="Halanych K.M."/>
        </authorList>
    </citation>
    <scope>NUCLEOTIDE SEQUENCE [LARGE SCALE GENOMIC DNA]</scope>
    <source>
        <strain evidence="2">A1464</strain>
    </source>
</reference>
<organism evidence="2 3">
    <name type="scientific">endosymbiont of Galathealinum brachiosum</name>
    <dbReference type="NCBI Taxonomy" id="2200906"/>
    <lineage>
        <taxon>Bacteria</taxon>
        <taxon>Pseudomonadati</taxon>
        <taxon>Pseudomonadota</taxon>
        <taxon>Gammaproteobacteria</taxon>
        <taxon>sulfur-oxidizing symbionts</taxon>
    </lineage>
</organism>
<accession>A0A370DIG2</accession>